<name>A0AAW2IY75_9LAMI</name>
<accession>A0AAW2IY75</accession>
<reference evidence="3" key="1">
    <citation type="submission" date="2020-06" db="EMBL/GenBank/DDBJ databases">
        <authorList>
            <person name="Li T."/>
            <person name="Hu X."/>
            <person name="Zhang T."/>
            <person name="Song X."/>
            <person name="Zhang H."/>
            <person name="Dai N."/>
            <person name="Sheng W."/>
            <person name="Hou X."/>
            <person name="Wei L."/>
        </authorList>
    </citation>
    <scope>NUCLEOTIDE SEQUENCE</scope>
    <source>
        <strain evidence="3">G01</strain>
        <tissue evidence="3">Leaf</tissue>
    </source>
</reference>
<dbReference type="AlphaFoldDB" id="A0AAW2IY75"/>
<comment type="similarity">
    <text evidence="1">Belongs to the actin family.</text>
</comment>
<dbReference type="SMART" id="SM00268">
    <property type="entry name" value="ACTIN"/>
    <property type="match status" value="1"/>
</dbReference>
<proteinExistence type="inferred from homology"/>
<dbReference type="Gene3D" id="2.30.36.70">
    <property type="entry name" value="Actin, Chain A, domain 2"/>
    <property type="match status" value="1"/>
</dbReference>
<feature type="region of interest" description="Disordered" evidence="2">
    <location>
        <begin position="30"/>
        <end position="51"/>
    </location>
</feature>
<dbReference type="CDD" id="cd13395">
    <property type="entry name" value="ASKHA_NBD_Arp4_ACTL6-like"/>
    <property type="match status" value="1"/>
</dbReference>
<sequence>MSELYTPVEYYDLLQCNTLVVGSIDQMEIDDADNSDKNSGSAPESKSKGKRKLYVGSQDLGFRRDHMEVLSPTKDGIVVDWDMVENIWDHALRKCLLVDPKEHPMLLAEPCSNTQQQREKTAEIMFEKYQVPALFLAKNAVLTSFASGRATSLVVDCGGGSTTVAPVHDGYVLQKAVATSPIGGEFLTDCLLRSLEHKGISIKPRYAFKRKEIRPGEFQIVDLDFPNTTESYKLYCQRVIVGDIKECVCRAPDTPYDGQLKLVLTDSRFPDVLFNPSLAQTIPGMESFVDTASSARGLPQMVIESINKCDVDIRRELFSSILLAGGTASMQQLKERLEKDLLEESPQAARVKVLASGNATERRFSVWIGGSILASLGSFQQMWFSKSEYEEHGASYIQRKCP</sequence>
<dbReference type="PANTHER" id="PTHR11937">
    <property type="entry name" value="ACTIN"/>
    <property type="match status" value="1"/>
</dbReference>
<evidence type="ECO:0000256" key="1">
    <source>
        <dbReference type="RuleBase" id="RU000487"/>
    </source>
</evidence>
<dbReference type="FunFam" id="3.30.420.40:FF:000127">
    <property type="entry name" value="actin-related protein 4"/>
    <property type="match status" value="1"/>
</dbReference>
<evidence type="ECO:0000256" key="2">
    <source>
        <dbReference type="SAM" id="MobiDB-lite"/>
    </source>
</evidence>
<dbReference type="InterPro" id="IPR004000">
    <property type="entry name" value="Actin"/>
</dbReference>
<dbReference type="InterPro" id="IPR043129">
    <property type="entry name" value="ATPase_NBD"/>
</dbReference>
<dbReference type="Pfam" id="PF00022">
    <property type="entry name" value="Actin"/>
    <property type="match status" value="1"/>
</dbReference>
<gene>
    <name evidence="3" type="ORF">Sangu_2720800</name>
</gene>
<dbReference type="Gene3D" id="3.30.420.40">
    <property type="match status" value="2"/>
</dbReference>
<organism evidence="3">
    <name type="scientific">Sesamum angustifolium</name>
    <dbReference type="NCBI Taxonomy" id="2727405"/>
    <lineage>
        <taxon>Eukaryota</taxon>
        <taxon>Viridiplantae</taxon>
        <taxon>Streptophyta</taxon>
        <taxon>Embryophyta</taxon>
        <taxon>Tracheophyta</taxon>
        <taxon>Spermatophyta</taxon>
        <taxon>Magnoliopsida</taxon>
        <taxon>eudicotyledons</taxon>
        <taxon>Gunneridae</taxon>
        <taxon>Pentapetalae</taxon>
        <taxon>asterids</taxon>
        <taxon>lamiids</taxon>
        <taxon>Lamiales</taxon>
        <taxon>Pedaliaceae</taxon>
        <taxon>Sesamum</taxon>
    </lineage>
</organism>
<evidence type="ECO:0000313" key="3">
    <source>
        <dbReference type="EMBL" id="KAL0286768.1"/>
    </source>
</evidence>
<dbReference type="EMBL" id="JACGWK010001517">
    <property type="protein sequence ID" value="KAL0286768.1"/>
    <property type="molecule type" value="Genomic_DNA"/>
</dbReference>
<dbReference type="Gene3D" id="3.90.640.10">
    <property type="entry name" value="Actin, Chain A, domain 4"/>
    <property type="match status" value="1"/>
</dbReference>
<reference evidence="3" key="2">
    <citation type="journal article" date="2024" name="Plant">
        <title>Genomic evolution and insights into agronomic trait innovations of Sesamum species.</title>
        <authorList>
            <person name="Miao H."/>
            <person name="Wang L."/>
            <person name="Qu L."/>
            <person name="Liu H."/>
            <person name="Sun Y."/>
            <person name="Le M."/>
            <person name="Wang Q."/>
            <person name="Wei S."/>
            <person name="Zheng Y."/>
            <person name="Lin W."/>
            <person name="Duan Y."/>
            <person name="Cao H."/>
            <person name="Xiong S."/>
            <person name="Wang X."/>
            <person name="Wei L."/>
            <person name="Li C."/>
            <person name="Ma Q."/>
            <person name="Ju M."/>
            <person name="Zhao R."/>
            <person name="Li G."/>
            <person name="Mu C."/>
            <person name="Tian Q."/>
            <person name="Mei H."/>
            <person name="Zhang T."/>
            <person name="Gao T."/>
            <person name="Zhang H."/>
        </authorList>
    </citation>
    <scope>NUCLEOTIDE SEQUENCE</scope>
    <source>
        <strain evidence="3">G01</strain>
    </source>
</reference>
<protein>
    <submittedName>
        <fullName evidence="3">Actin-related protein 4</fullName>
    </submittedName>
</protein>
<dbReference type="PRINTS" id="PR00190">
    <property type="entry name" value="ACTIN"/>
</dbReference>
<comment type="caution">
    <text evidence="3">The sequence shown here is derived from an EMBL/GenBank/DDBJ whole genome shotgun (WGS) entry which is preliminary data.</text>
</comment>
<dbReference type="SUPFAM" id="SSF53067">
    <property type="entry name" value="Actin-like ATPase domain"/>
    <property type="match status" value="2"/>
</dbReference>